<dbReference type="FunFam" id="3.90.550.50:FF:000001">
    <property type="entry name" value="Hexosyltransferase"/>
    <property type="match status" value="1"/>
</dbReference>
<keyword evidence="3 11" id="KW-0328">Glycosyltransferase</keyword>
<keyword evidence="7 11" id="KW-1133">Transmembrane helix</keyword>
<keyword evidence="8 11" id="KW-0333">Golgi apparatus</keyword>
<evidence type="ECO:0000256" key="8">
    <source>
        <dbReference type="ARBA" id="ARBA00023034"/>
    </source>
</evidence>
<dbReference type="GO" id="GO:0006493">
    <property type="term" value="P:protein O-linked glycosylation"/>
    <property type="evidence" value="ECO:0007669"/>
    <property type="project" value="TreeGrafter"/>
</dbReference>
<evidence type="ECO:0000256" key="6">
    <source>
        <dbReference type="ARBA" id="ARBA00022968"/>
    </source>
</evidence>
<evidence type="ECO:0000256" key="10">
    <source>
        <dbReference type="ARBA" id="ARBA00023180"/>
    </source>
</evidence>
<name>A0AAV2I078_LYMST</name>
<evidence type="ECO:0000256" key="1">
    <source>
        <dbReference type="ARBA" id="ARBA00004323"/>
    </source>
</evidence>
<evidence type="ECO:0000256" key="3">
    <source>
        <dbReference type="ARBA" id="ARBA00022676"/>
    </source>
</evidence>
<dbReference type="GO" id="GO:0016758">
    <property type="term" value="F:hexosyltransferase activity"/>
    <property type="evidence" value="ECO:0007669"/>
    <property type="project" value="InterPro"/>
</dbReference>
<dbReference type="Proteomes" id="UP001497497">
    <property type="component" value="Unassembled WGS sequence"/>
</dbReference>
<comment type="subcellular location">
    <subcellularLocation>
        <location evidence="1 11">Golgi apparatus membrane</location>
        <topology evidence="1 11">Single-pass type II membrane protein</topology>
    </subcellularLocation>
</comment>
<reference evidence="12 13" key="1">
    <citation type="submission" date="2024-04" db="EMBL/GenBank/DDBJ databases">
        <authorList>
            <consortium name="Genoscope - CEA"/>
            <person name="William W."/>
        </authorList>
    </citation>
    <scope>NUCLEOTIDE SEQUENCE [LARGE SCALE GENOMIC DNA]</scope>
</reference>
<evidence type="ECO:0000313" key="12">
    <source>
        <dbReference type="EMBL" id="CAL1539946.1"/>
    </source>
</evidence>
<dbReference type="PANTHER" id="PTHR11214:SF314">
    <property type="entry name" value="HEXOSYLTRANSFERASE"/>
    <property type="match status" value="1"/>
</dbReference>
<keyword evidence="13" id="KW-1185">Reference proteome</keyword>
<dbReference type="InterPro" id="IPR002659">
    <property type="entry name" value="Glyco_trans_31"/>
</dbReference>
<comment type="similarity">
    <text evidence="2 11">Belongs to the glycosyltransferase 31 family.</text>
</comment>
<keyword evidence="4" id="KW-0808">Transferase</keyword>
<evidence type="ECO:0000256" key="2">
    <source>
        <dbReference type="ARBA" id="ARBA00008661"/>
    </source>
</evidence>
<sequence length="400" mass="45614">MLFRRSFNLEIFKIFFGRWTLISIVFSGCFLFFLMSMSTSPKTKTTRDVRFIVKQTTSKNSTDTNTYSWKNVQDIIFQPKASSSPTPEIPSDRLLWQQAGFPEGDANPSLVAILDMFHSKMSQRGRKLVNPHSYRYIHNVPNACVGRKVELIVGVPTRTSSFEARQAIRESWAQYANDPSNNAVVLFFLGVQSDKAGQEQIDAEALKCGDIVQEDFEDTYRNLSLKSVALVKWVSVYCPESTFTLKADDDMYVNMPRLLVRLRQQLSRGPLFLLGAIHQNTAPFRDKKNKWAVTRDEYPDKLFPNYLSGTAYAMTSTAAMRLYLESLYVSFLFLEDVYLTGLVADQAAVPRVADSDFNWAKYEADGCKFRDKISGHKNTPEEIRKIHKELFDPNLRCAAG</sequence>
<dbReference type="EC" id="2.4.1.-" evidence="11"/>
<evidence type="ECO:0000256" key="4">
    <source>
        <dbReference type="ARBA" id="ARBA00022679"/>
    </source>
</evidence>
<proteinExistence type="inferred from homology"/>
<evidence type="ECO:0000256" key="5">
    <source>
        <dbReference type="ARBA" id="ARBA00022692"/>
    </source>
</evidence>
<dbReference type="PANTHER" id="PTHR11214">
    <property type="entry name" value="BETA-1,3-N-ACETYLGLUCOSAMINYLTRANSFERASE"/>
    <property type="match status" value="1"/>
</dbReference>
<dbReference type="GO" id="GO:0000139">
    <property type="term" value="C:Golgi membrane"/>
    <property type="evidence" value="ECO:0007669"/>
    <property type="project" value="UniProtKB-SubCell"/>
</dbReference>
<protein>
    <recommendedName>
        <fullName evidence="11">Hexosyltransferase</fullName>
        <ecNumber evidence="11">2.4.1.-</ecNumber>
    </recommendedName>
</protein>
<evidence type="ECO:0000256" key="11">
    <source>
        <dbReference type="RuleBase" id="RU363063"/>
    </source>
</evidence>
<dbReference type="AlphaFoldDB" id="A0AAV2I078"/>
<dbReference type="Pfam" id="PF01762">
    <property type="entry name" value="Galactosyl_T"/>
    <property type="match status" value="1"/>
</dbReference>
<dbReference type="Gene3D" id="3.90.550.50">
    <property type="match status" value="1"/>
</dbReference>
<accession>A0AAV2I078</accession>
<dbReference type="PROSITE" id="PS51257">
    <property type="entry name" value="PROKAR_LIPOPROTEIN"/>
    <property type="match status" value="1"/>
</dbReference>
<dbReference type="EMBL" id="CAXITT010000361">
    <property type="protein sequence ID" value="CAL1539946.1"/>
    <property type="molecule type" value="Genomic_DNA"/>
</dbReference>
<gene>
    <name evidence="12" type="ORF">GSLYS_00013679001</name>
</gene>
<keyword evidence="5 11" id="KW-0812">Transmembrane</keyword>
<evidence type="ECO:0000256" key="7">
    <source>
        <dbReference type="ARBA" id="ARBA00022989"/>
    </source>
</evidence>
<evidence type="ECO:0000256" key="9">
    <source>
        <dbReference type="ARBA" id="ARBA00023136"/>
    </source>
</evidence>
<evidence type="ECO:0000313" key="13">
    <source>
        <dbReference type="Proteomes" id="UP001497497"/>
    </source>
</evidence>
<feature type="transmembrane region" description="Helical" evidence="11">
    <location>
        <begin position="12"/>
        <end position="35"/>
    </location>
</feature>
<keyword evidence="10" id="KW-0325">Glycoprotein</keyword>
<comment type="caution">
    <text evidence="12">The sequence shown here is derived from an EMBL/GenBank/DDBJ whole genome shotgun (WGS) entry which is preliminary data.</text>
</comment>
<keyword evidence="6 11" id="KW-0735">Signal-anchor</keyword>
<keyword evidence="9 11" id="KW-0472">Membrane</keyword>
<organism evidence="12 13">
    <name type="scientific">Lymnaea stagnalis</name>
    <name type="common">Great pond snail</name>
    <name type="synonym">Helix stagnalis</name>
    <dbReference type="NCBI Taxonomy" id="6523"/>
    <lineage>
        <taxon>Eukaryota</taxon>
        <taxon>Metazoa</taxon>
        <taxon>Spiralia</taxon>
        <taxon>Lophotrochozoa</taxon>
        <taxon>Mollusca</taxon>
        <taxon>Gastropoda</taxon>
        <taxon>Heterobranchia</taxon>
        <taxon>Euthyneura</taxon>
        <taxon>Panpulmonata</taxon>
        <taxon>Hygrophila</taxon>
        <taxon>Lymnaeoidea</taxon>
        <taxon>Lymnaeidae</taxon>
        <taxon>Lymnaea</taxon>
    </lineage>
</organism>